<evidence type="ECO:0000256" key="3">
    <source>
        <dbReference type="ARBA" id="ARBA00022777"/>
    </source>
</evidence>
<accession>A0A2K3YUQ0</accession>
<dbReference type="PANTHER" id="PTHR21599:SF0">
    <property type="entry name" value="GLYCERATE KINASE"/>
    <property type="match status" value="1"/>
</dbReference>
<dbReference type="EMBL" id="PPRF01000017">
    <property type="protein sequence ID" value="PNZ29044.1"/>
    <property type="molecule type" value="Genomic_DNA"/>
</dbReference>
<dbReference type="InterPro" id="IPR036129">
    <property type="entry name" value="Glycerate_kinase_sf"/>
</dbReference>
<evidence type="ECO:0000256" key="1">
    <source>
        <dbReference type="ARBA" id="ARBA00006284"/>
    </source>
</evidence>
<dbReference type="SUPFAM" id="SSF110738">
    <property type="entry name" value="Glycerate kinase I"/>
    <property type="match status" value="1"/>
</dbReference>
<dbReference type="Gene3D" id="3.90.1510.10">
    <property type="entry name" value="Glycerate kinase, domain 2"/>
    <property type="match status" value="1"/>
</dbReference>
<evidence type="ECO:0000256" key="4">
    <source>
        <dbReference type="PIRNR" id="PIRNR006078"/>
    </source>
</evidence>
<dbReference type="GO" id="GO:0008887">
    <property type="term" value="F:glycerate kinase activity"/>
    <property type="evidence" value="ECO:0007669"/>
    <property type="project" value="UniProtKB-UniRule"/>
</dbReference>
<dbReference type="InterPro" id="IPR004381">
    <property type="entry name" value="Glycerate_kinase"/>
</dbReference>
<proteinExistence type="inferred from homology"/>
<dbReference type="GO" id="GO:0031388">
    <property type="term" value="P:organic acid phosphorylation"/>
    <property type="evidence" value="ECO:0007669"/>
    <property type="project" value="UniProtKB-UniRule"/>
</dbReference>
<keyword evidence="2 4" id="KW-0808">Transferase</keyword>
<evidence type="ECO:0000313" key="6">
    <source>
        <dbReference type="Proteomes" id="UP000242752"/>
    </source>
</evidence>
<name>A0A2K3YUQ0_9STAP</name>
<dbReference type="AlphaFoldDB" id="A0A2K3YUQ0"/>
<dbReference type="PIRSF" id="PIRSF006078">
    <property type="entry name" value="GlxK"/>
    <property type="match status" value="1"/>
</dbReference>
<dbReference type="Gene3D" id="3.40.50.10350">
    <property type="entry name" value="Glycerate kinase, domain 1"/>
    <property type="match status" value="1"/>
</dbReference>
<sequence>MKRLLIAPDSFKGCMTAMEAAAAIERGWRSVMGDTWAYYKVPMADGGEGTTQSLHDALNGTWVTQTVTGPLGEPVDASYSLAFDGTTAIIEMAAASGLDLLTPETLNPLEATTYGTGELVRDALDRGVTRMIIGIGGSATNDGGAGFLQALGVQLCDAQGRALAFGGAALQQLAHIDTTQLDPRLAHVDIEVACDVTNPLLGPSGATAVYGAQKGVTQETFPILEQALTHYHDIIQRDVGKDVAMIPGAGAAGGLGTALLACLPVTLRSGVDIVLDVTNFRHYALNSDLVVTGEGRIDGQTAFGKTPVGVAQAAKRYHKPVIAVAGTIGDGYEAVYDHGIDAVYSLSSGPMTLAEALEQGQDALTRWAENMARFYKIMNKG</sequence>
<gene>
    <name evidence="5" type="ORF">CD122_02630</name>
</gene>
<dbReference type="InterPro" id="IPR018193">
    <property type="entry name" value="Glyc_kinase_flavodox-like_fold"/>
</dbReference>
<evidence type="ECO:0000256" key="2">
    <source>
        <dbReference type="ARBA" id="ARBA00022679"/>
    </source>
</evidence>
<dbReference type="InterPro" id="IPR018197">
    <property type="entry name" value="Glycerate_kinase_RE-like"/>
</dbReference>
<keyword evidence="3 4" id="KW-0418">Kinase</keyword>
<dbReference type="RefSeq" id="WP_103357450.1">
    <property type="nucleotide sequence ID" value="NZ_CP113107.1"/>
</dbReference>
<keyword evidence="6" id="KW-1185">Reference proteome</keyword>
<dbReference type="Pfam" id="PF02595">
    <property type="entry name" value="Gly_kinase"/>
    <property type="match status" value="1"/>
</dbReference>
<dbReference type="PANTHER" id="PTHR21599">
    <property type="entry name" value="GLYCERATE KINASE"/>
    <property type="match status" value="1"/>
</dbReference>
<reference evidence="5 6" key="1">
    <citation type="submission" date="2017-08" db="EMBL/GenBank/DDBJ databases">
        <title>Draft genome sequences of 64 type strains of genus Staph aureus.</title>
        <authorList>
            <person name="Cole K."/>
            <person name="Golubchik T."/>
            <person name="Russell J."/>
            <person name="Foster D."/>
            <person name="Llewelyn M."/>
            <person name="Wilson D."/>
            <person name="Crook D."/>
            <person name="Paul J."/>
        </authorList>
    </citation>
    <scope>NUCLEOTIDE SEQUENCE [LARGE SCALE GENOMIC DNA]</scope>
    <source>
        <strain evidence="5 6">DSM 21968</strain>
    </source>
</reference>
<comment type="similarity">
    <text evidence="1 4">Belongs to the glycerate kinase type-1 family.</text>
</comment>
<dbReference type="NCBIfam" id="TIGR00045">
    <property type="entry name" value="glycerate kinase"/>
    <property type="match status" value="1"/>
</dbReference>
<dbReference type="OrthoDB" id="9774290at2"/>
<protein>
    <submittedName>
        <fullName evidence="5">Glycerate kinase</fullName>
    </submittedName>
</protein>
<evidence type="ECO:0000313" key="5">
    <source>
        <dbReference type="EMBL" id="PNZ29044.1"/>
    </source>
</evidence>
<organism evidence="5 6">
    <name type="scientific">Staphylococcus rostri</name>
    <dbReference type="NCBI Taxonomy" id="522262"/>
    <lineage>
        <taxon>Bacteria</taxon>
        <taxon>Bacillati</taxon>
        <taxon>Bacillota</taxon>
        <taxon>Bacilli</taxon>
        <taxon>Bacillales</taxon>
        <taxon>Staphylococcaceae</taxon>
        <taxon>Staphylococcus</taxon>
    </lineage>
</organism>
<comment type="caution">
    <text evidence="5">The sequence shown here is derived from an EMBL/GenBank/DDBJ whole genome shotgun (WGS) entry which is preliminary data.</text>
</comment>
<dbReference type="Proteomes" id="UP000242752">
    <property type="component" value="Unassembled WGS sequence"/>
</dbReference>